<comment type="caution">
    <text evidence="1">The sequence shown here is derived from an EMBL/GenBank/DDBJ whole genome shotgun (WGS) entry which is preliminary data.</text>
</comment>
<sequence>MSSLGIHLPSIKGLFKPDWMDCEKSSLKVKVNRLIGKLHHKPDFITKSFVKNEYTSIKKKEFWETKNSENFQLKKRKKRSLQNKKKLPNLEIKKIQGYRWSNDLNSSIQSRDATILIGTPKAISPKAKRKITNISIENQLSEEKGFISKSPPAKIKKLQTEIYDDLPSSSSSKSFCCGWNVVF</sequence>
<proteinExistence type="predicted"/>
<reference evidence="1" key="1">
    <citation type="submission" date="2021-09" db="EMBL/GenBank/DDBJ databases">
        <authorList>
            <consortium name="AG Swart"/>
            <person name="Singh M."/>
            <person name="Singh A."/>
            <person name="Seah K."/>
            <person name="Emmerich C."/>
        </authorList>
    </citation>
    <scope>NUCLEOTIDE SEQUENCE</scope>
    <source>
        <strain evidence="1">ATCC30299</strain>
    </source>
</reference>
<dbReference type="EMBL" id="CAJZBQ010000023">
    <property type="protein sequence ID" value="CAG9319566.1"/>
    <property type="molecule type" value="Genomic_DNA"/>
</dbReference>
<evidence type="ECO:0000313" key="1">
    <source>
        <dbReference type="EMBL" id="CAG9319566.1"/>
    </source>
</evidence>
<dbReference type="Proteomes" id="UP001162131">
    <property type="component" value="Unassembled WGS sequence"/>
</dbReference>
<keyword evidence="2" id="KW-1185">Reference proteome</keyword>
<gene>
    <name evidence="1" type="ORF">BSTOLATCC_MIC24117</name>
</gene>
<name>A0AAU9IZW6_9CILI</name>
<evidence type="ECO:0000313" key="2">
    <source>
        <dbReference type="Proteomes" id="UP001162131"/>
    </source>
</evidence>
<accession>A0AAU9IZW6</accession>
<organism evidence="1 2">
    <name type="scientific">Blepharisma stoltei</name>
    <dbReference type="NCBI Taxonomy" id="1481888"/>
    <lineage>
        <taxon>Eukaryota</taxon>
        <taxon>Sar</taxon>
        <taxon>Alveolata</taxon>
        <taxon>Ciliophora</taxon>
        <taxon>Postciliodesmatophora</taxon>
        <taxon>Heterotrichea</taxon>
        <taxon>Heterotrichida</taxon>
        <taxon>Blepharismidae</taxon>
        <taxon>Blepharisma</taxon>
    </lineage>
</organism>
<dbReference type="AlphaFoldDB" id="A0AAU9IZW6"/>
<protein>
    <submittedName>
        <fullName evidence="1">Uncharacterized protein</fullName>
    </submittedName>
</protein>